<comment type="caution">
    <text evidence="2">The sequence shown here is derived from an EMBL/GenBank/DDBJ whole genome shotgun (WGS) entry which is preliminary data.</text>
</comment>
<feature type="region of interest" description="Disordered" evidence="1">
    <location>
        <begin position="9"/>
        <end position="39"/>
    </location>
</feature>
<dbReference type="EMBL" id="LGRX02024847">
    <property type="protein sequence ID" value="KAK3253417.1"/>
    <property type="molecule type" value="Genomic_DNA"/>
</dbReference>
<feature type="compositionally biased region" description="Acidic residues" evidence="1">
    <location>
        <begin position="30"/>
        <end position="39"/>
    </location>
</feature>
<protein>
    <recommendedName>
        <fullName evidence="5">IBR domain-containing protein</fullName>
    </recommendedName>
</protein>
<organism evidence="2 4">
    <name type="scientific">Cymbomonas tetramitiformis</name>
    <dbReference type="NCBI Taxonomy" id="36881"/>
    <lineage>
        <taxon>Eukaryota</taxon>
        <taxon>Viridiplantae</taxon>
        <taxon>Chlorophyta</taxon>
        <taxon>Pyramimonadophyceae</taxon>
        <taxon>Pyramimonadales</taxon>
        <taxon>Pyramimonadaceae</taxon>
        <taxon>Cymbomonas</taxon>
    </lineage>
</organism>
<accession>A0AAE0F6R9</accession>
<dbReference type="SUPFAM" id="SSF57850">
    <property type="entry name" value="RING/U-box"/>
    <property type="match status" value="1"/>
</dbReference>
<dbReference type="EMBL" id="LGRX02003282">
    <property type="protein sequence ID" value="KAK3282488.1"/>
    <property type="molecule type" value="Genomic_DNA"/>
</dbReference>
<dbReference type="AlphaFoldDB" id="A0AAE0F6R9"/>
<evidence type="ECO:0008006" key="5">
    <source>
        <dbReference type="Google" id="ProtNLM"/>
    </source>
</evidence>
<feature type="compositionally biased region" description="Pro residues" evidence="1">
    <location>
        <begin position="12"/>
        <end position="27"/>
    </location>
</feature>
<gene>
    <name evidence="2" type="ORF">CYMTET_37416</name>
    <name evidence="3" type="ORF">CYMTET_9763</name>
</gene>
<sequence>MFEVWCTHCDPPLAPPPQRPPPPPPRPAGENDDDRGDDEVIEIDIDAREDAAGNDDADVIRNLHRCYTAESVKRAFSDSDKTSAHGQRVAYLEAVIAAKLRVRTEINDAEISEAVRNYQQTSRLQRLYREAEELCSLRCPGHTSEGRPCEYIVEGFDGCMAVQCNAATGCNTHFCAYCFATFENTRECHDHVSRCPESINRGEYFCTDVDGLRELYDEKKRTRVESMLANRRVKEDDKARVMEHVNTMLR</sequence>
<dbReference type="Proteomes" id="UP001190700">
    <property type="component" value="Unassembled WGS sequence"/>
</dbReference>
<evidence type="ECO:0000313" key="2">
    <source>
        <dbReference type="EMBL" id="KAK3253417.1"/>
    </source>
</evidence>
<reference evidence="2" key="2">
    <citation type="submission" date="2023-06" db="EMBL/GenBank/DDBJ databases">
        <title>Long-read-based genome assembly of the green algal bacterivore Cymbomonas tetramitiformis.</title>
        <authorList>
            <person name="Gyaltshen Y."/>
            <person name="Rozenberg A."/>
            <person name="Paasch A."/>
            <person name="Burns J.A."/>
            <person name="Warring S."/>
            <person name="Larson R."/>
            <person name="Maurer-Alcala X."/>
            <person name="Dacks J."/>
            <person name="Kim E."/>
        </authorList>
    </citation>
    <scope>NUCLEOTIDE SEQUENCE</scope>
    <source>
        <strain evidence="2">PLY_AMNH</strain>
    </source>
</reference>
<name>A0AAE0F6R9_9CHLO</name>
<evidence type="ECO:0000256" key="1">
    <source>
        <dbReference type="SAM" id="MobiDB-lite"/>
    </source>
</evidence>
<keyword evidence="4" id="KW-1185">Reference proteome</keyword>
<evidence type="ECO:0000313" key="3">
    <source>
        <dbReference type="EMBL" id="KAK3282488.1"/>
    </source>
</evidence>
<reference evidence="2 4" key="1">
    <citation type="journal article" date="2015" name="Genome Biol. Evol.">
        <title>Comparative Genomics of a Bacterivorous Green Alga Reveals Evolutionary Causalities and Consequences of Phago-Mixotrophic Mode of Nutrition.</title>
        <authorList>
            <person name="Burns J.A."/>
            <person name="Paasch A."/>
            <person name="Narechania A."/>
            <person name="Kim E."/>
        </authorList>
    </citation>
    <scope>NUCLEOTIDE SEQUENCE [LARGE SCALE GENOMIC DNA]</scope>
    <source>
        <strain evidence="2">PLY_AMNH</strain>
    </source>
</reference>
<proteinExistence type="predicted"/>
<evidence type="ECO:0000313" key="4">
    <source>
        <dbReference type="Proteomes" id="UP001190700"/>
    </source>
</evidence>